<evidence type="ECO:0008006" key="2">
    <source>
        <dbReference type="Google" id="ProtNLM"/>
    </source>
</evidence>
<sequence>MDCLSDYEFLEGCYSFDYDKDQDKVIPNHSDPVECEDENTAYTLSLPSYTQVTESSVELMPCPPGYGNSSDCYLLSLRTFYTQSVNAPSPHVCHEGAIATDTLDLKKFYKCLNGSYVQMHCTPGSFYLHEGCYAFRYIKSIDKIIHSTSLPSC</sequence>
<dbReference type="EMBL" id="GECZ01022379">
    <property type="protein sequence ID" value="JAS47390.1"/>
    <property type="molecule type" value="Transcribed_RNA"/>
</dbReference>
<accession>A0A1B6FAV8</accession>
<dbReference type="GO" id="GO:0008061">
    <property type="term" value="F:chitin binding"/>
    <property type="evidence" value="ECO:0007669"/>
    <property type="project" value="InterPro"/>
</dbReference>
<organism evidence="1">
    <name type="scientific">Cuerna arida</name>
    <dbReference type="NCBI Taxonomy" id="1464854"/>
    <lineage>
        <taxon>Eukaryota</taxon>
        <taxon>Metazoa</taxon>
        <taxon>Ecdysozoa</taxon>
        <taxon>Arthropoda</taxon>
        <taxon>Hexapoda</taxon>
        <taxon>Insecta</taxon>
        <taxon>Pterygota</taxon>
        <taxon>Neoptera</taxon>
        <taxon>Paraneoptera</taxon>
        <taxon>Hemiptera</taxon>
        <taxon>Auchenorrhyncha</taxon>
        <taxon>Membracoidea</taxon>
        <taxon>Cicadellidae</taxon>
        <taxon>Cicadellinae</taxon>
        <taxon>Proconiini</taxon>
        <taxon>Cuerna</taxon>
    </lineage>
</organism>
<evidence type="ECO:0000313" key="1">
    <source>
        <dbReference type="EMBL" id="JAS47390.1"/>
    </source>
</evidence>
<protein>
    <recommendedName>
        <fullName evidence="2">Chitin-binding type-2 domain-containing protein</fullName>
    </recommendedName>
</protein>
<dbReference type="AlphaFoldDB" id="A0A1B6FAV8"/>
<reference evidence="1" key="1">
    <citation type="submission" date="2015-11" db="EMBL/GenBank/DDBJ databases">
        <title>De novo transcriptome assembly of four potential Pierce s Disease insect vectors from Arizona vineyards.</title>
        <authorList>
            <person name="Tassone E.E."/>
        </authorList>
    </citation>
    <scope>NUCLEOTIDE SEQUENCE</scope>
</reference>
<name>A0A1B6FAV8_9HEMI</name>
<gene>
    <name evidence="1" type="ORF">g.10061</name>
</gene>
<dbReference type="InterPro" id="IPR036508">
    <property type="entry name" value="Chitin-bd_dom_sf"/>
</dbReference>
<proteinExistence type="predicted"/>
<feature type="non-terminal residue" evidence="1">
    <location>
        <position position="153"/>
    </location>
</feature>
<dbReference type="SUPFAM" id="SSF57625">
    <property type="entry name" value="Invertebrate chitin-binding proteins"/>
    <property type="match status" value="1"/>
</dbReference>